<evidence type="ECO:0000313" key="3">
    <source>
        <dbReference type="Proteomes" id="UP000002149"/>
    </source>
</evidence>
<dbReference type="GeneID" id="36392680"/>
<dbReference type="OrthoDB" id="497927at2759"/>
<dbReference type="EMBL" id="AE017341">
    <property type="protein sequence ID" value="ALO60326.1"/>
    <property type="molecule type" value="Genomic_DNA"/>
</dbReference>
<dbReference type="SUPFAM" id="SSF53613">
    <property type="entry name" value="Ribokinase-like"/>
    <property type="match status" value="1"/>
</dbReference>
<protein>
    <recommendedName>
        <fullName evidence="1">Carbohydrate kinase PfkB domain-containing protein</fullName>
    </recommendedName>
</protein>
<proteinExistence type="predicted"/>
<dbReference type="CDD" id="cd01943">
    <property type="entry name" value="MAK32"/>
    <property type="match status" value="1"/>
</dbReference>
<organism evidence="2 3">
    <name type="scientific">Cryptococcus deneoformans (strain JEC21 / ATCC MYA-565)</name>
    <name type="common">Cryptococcus neoformans var. neoformans serotype D</name>
    <dbReference type="NCBI Taxonomy" id="214684"/>
    <lineage>
        <taxon>Eukaryota</taxon>
        <taxon>Fungi</taxon>
        <taxon>Dikarya</taxon>
        <taxon>Basidiomycota</taxon>
        <taxon>Agaricomycotina</taxon>
        <taxon>Tremellomycetes</taxon>
        <taxon>Tremellales</taxon>
        <taxon>Cryptococcaceae</taxon>
        <taxon>Cryptococcus</taxon>
        <taxon>Cryptococcus neoformans species complex</taxon>
    </lineage>
</organism>
<reference evidence="2 3" key="1">
    <citation type="journal article" date="2005" name="Science">
        <title>The genome of the basidiomycetous yeast and human pathogen Cryptococcus neoformans.</title>
        <authorList>
            <person name="Loftus B.J."/>
            <person name="Fung E."/>
            <person name="Roncaglia P."/>
            <person name="Rowley D."/>
            <person name="Amedeo P."/>
            <person name="Bruno D."/>
            <person name="Vamathevan J."/>
            <person name="Miranda M."/>
            <person name="Anderson I.J."/>
            <person name="Fraser J.A."/>
            <person name="Allen J.E."/>
            <person name="Bosdet I.E."/>
            <person name="Brent M.R."/>
            <person name="Chiu R."/>
            <person name="Doering T.L."/>
            <person name="Donlin M.J."/>
            <person name="D'Souza C.A."/>
            <person name="Fox D.S."/>
            <person name="Grinberg V."/>
            <person name="Fu J."/>
            <person name="Fukushima M."/>
            <person name="Haas B.J."/>
            <person name="Huang J.C."/>
            <person name="Janbon G."/>
            <person name="Jones S.J."/>
            <person name="Koo H.L."/>
            <person name="Krzywinski M.I."/>
            <person name="Kwon-Chung J.K."/>
            <person name="Lengeler K.B."/>
            <person name="Maiti R."/>
            <person name="Marra M.A."/>
            <person name="Marra R.E."/>
            <person name="Mathewson C.A."/>
            <person name="Mitchell T.G."/>
            <person name="Pertea M."/>
            <person name="Riggs F.R."/>
            <person name="Salzberg S.L."/>
            <person name="Schein J.E."/>
            <person name="Shvartsbeyn A."/>
            <person name="Shin H."/>
            <person name="Shumway M."/>
            <person name="Specht C.A."/>
            <person name="Suh B.B."/>
            <person name="Tenney A."/>
            <person name="Utterback T.R."/>
            <person name="Wickes B.L."/>
            <person name="Wortman J.R."/>
            <person name="Wye N.H."/>
            <person name="Kronstad J.W."/>
            <person name="Lodge J.K."/>
            <person name="Heitman J."/>
            <person name="Davis R.W."/>
            <person name="Fraser C.M."/>
            <person name="Hyman R.W."/>
        </authorList>
    </citation>
    <scope>NUCLEOTIDE SEQUENCE [LARGE SCALE GENOMIC DNA]</scope>
    <source>
        <strain evidence="3">JEC21 / ATCC MYA-565</strain>
    </source>
</reference>
<evidence type="ECO:0000259" key="1">
    <source>
        <dbReference type="Pfam" id="PF00294"/>
    </source>
</evidence>
<dbReference type="InterPro" id="IPR029056">
    <property type="entry name" value="Ribokinase-like"/>
</dbReference>
<dbReference type="InParanoid" id="A0A0S2LHZ5"/>
<feature type="domain" description="Carbohydrate kinase PfkB" evidence="1">
    <location>
        <begin position="208"/>
        <end position="337"/>
    </location>
</feature>
<dbReference type="STRING" id="214684.A0A0S2LHZ5"/>
<evidence type="ECO:0000313" key="2">
    <source>
        <dbReference type="EMBL" id="ALO60326.1"/>
    </source>
</evidence>
<dbReference type="PANTHER" id="PTHR47098:SF2">
    <property type="entry name" value="PROTEIN MAK32"/>
    <property type="match status" value="1"/>
</dbReference>
<dbReference type="Proteomes" id="UP000002149">
    <property type="component" value="Chromosome 1"/>
</dbReference>
<dbReference type="InterPro" id="IPR011611">
    <property type="entry name" value="PfkB_dom"/>
</dbReference>
<accession>A0A0S2LHZ5</accession>
<dbReference type="PaxDb" id="214684-A0A0S2LHZ5"/>
<dbReference type="VEuPathDB" id="FungiDB:CNA04025"/>
<dbReference type="PANTHER" id="PTHR47098">
    <property type="entry name" value="PROTEIN MAK32"/>
    <property type="match status" value="1"/>
</dbReference>
<gene>
    <name evidence="2" type="ordered locus">CNA04025</name>
</gene>
<name>A0A0S2LHZ5_CRYD1</name>
<dbReference type="AlphaFoldDB" id="A0A0S2LHZ5"/>
<dbReference type="KEGG" id="cne:CNA04025"/>
<dbReference type="RefSeq" id="XP_024514152.1">
    <property type="nucleotide sequence ID" value="XM_024656080.1"/>
</dbReference>
<dbReference type="InterPro" id="IPR034094">
    <property type="entry name" value="Mak32"/>
</dbReference>
<dbReference type="Pfam" id="PF00294">
    <property type="entry name" value="PfkB"/>
    <property type="match status" value="1"/>
</dbReference>
<dbReference type="Gene3D" id="3.40.1190.20">
    <property type="match status" value="1"/>
</dbReference>
<keyword evidence="3" id="KW-1185">Reference proteome</keyword>
<sequence length="375" mass="41428">MQAFQQPSQQSLAGRGRVATLGMFIIDHFEVHDEDGNPVPADEEAIGGGGIFAMIGARQFLPPTHCSLLVDKGEDFPDKFVHDLESLGKEMVWFRHREGKTTRALNIYSGRRIGEGHQSFKYLSPQLQITPRDLVLPPSPFATPVPPEWIHVVCGVPRMLDIVDELEFLEKQRHSSTGLSLIKSRLVWEPLPFSCVPEELNNMVSLSSRIAVFSPNLLELQSILSIPHSSPPAHSHVELAAQQFQTLLLNRSSGSQIPSIFVRAGELGAYTLSSNWTGWIPAFWTEADQDKIVDVTGGGNSFLGGLVAGLLISDGDIRTASIYASTAASFAIQQRGPPCLQQLNGEERWNGEVVWDRLNEMARRVSQQEGVDRRS</sequence>